<name>A0A4P7GL44_9ACTN</name>
<dbReference type="EMBL" id="CP038267">
    <property type="protein sequence ID" value="QBR92750.1"/>
    <property type="molecule type" value="Genomic_DNA"/>
</dbReference>
<protein>
    <recommendedName>
        <fullName evidence="3">Phospholipase</fullName>
    </recommendedName>
</protein>
<dbReference type="Proteomes" id="UP000294894">
    <property type="component" value="Chromosome"/>
</dbReference>
<gene>
    <name evidence="1" type="ORF">EXE57_11020</name>
</gene>
<dbReference type="OrthoDB" id="161020at2"/>
<accession>A0A4P7GL44</accession>
<organism evidence="1 2">
    <name type="scientific">Nocardioides euryhalodurans</name>
    <dbReference type="NCBI Taxonomy" id="2518370"/>
    <lineage>
        <taxon>Bacteria</taxon>
        <taxon>Bacillati</taxon>
        <taxon>Actinomycetota</taxon>
        <taxon>Actinomycetes</taxon>
        <taxon>Propionibacteriales</taxon>
        <taxon>Nocardioidaceae</taxon>
        <taxon>Nocardioides</taxon>
    </lineage>
</organism>
<evidence type="ECO:0000313" key="1">
    <source>
        <dbReference type="EMBL" id="QBR92750.1"/>
    </source>
</evidence>
<reference evidence="1 2" key="1">
    <citation type="submission" date="2019-03" db="EMBL/GenBank/DDBJ databases">
        <title>Three New Species of Nocardioides, Nocardioides euryhalodurans sp. nov., Nocardioides seonyuensis sp. nov. and Nocardioides eburneoflavus sp. nov., Iolated from Soil.</title>
        <authorList>
            <person name="Roh S.G."/>
            <person name="Lee C."/>
            <person name="Kim M.-K."/>
            <person name="Kim S.B."/>
        </authorList>
    </citation>
    <scope>NUCLEOTIDE SEQUENCE [LARGE SCALE GENOMIC DNA]</scope>
    <source>
        <strain evidence="1 2">MMS17-SY117</strain>
    </source>
</reference>
<keyword evidence="2" id="KW-1185">Reference proteome</keyword>
<proteinExistence type="predicted"/>
<dbReference type="KEGG" id="noy:EXE57_11020"/>
<sequence length="112" mass="11447">MNGHTHENPHAGQGMVMLDIGGDVGALVVTMPGSMLGEEVDIRAADAVEDGGHTPHVAVVDRPVAGGAGVPSLVYPELVAGSYALSLKGTRDVVLTATVHGAEVTQTAWPER</sequence>
<evidence type="ECO:0008006" key="3">
    <source>
        <dbReference type="Google" id="ProtNLM"/>
    </source>
</evidence>
<dbReference type="RefSeq" id="WP_135077476.1">
    <property type="nucleotide sequence ID" value="NZ_CP038267.1"/>
</dbReference>
<evidence type="ECO:0000313" key="2">
    <source>
        <dbReference type="Proteomes" id="UP000294894"/>
    </source>
</evidence>
<dbReference type="AlphaFoldDB" id="A0A4P7GL44"/>